<dbReference type="RefSeq" id="WP_173317372.1">
    <property type="nucleotide sequence ID" value="NZ_BAAAUE010000021.1"/>
</dbReference>
<accession>A0A7J0CFN9</accession>
<dbReference type="AlphaFoldDB" id="A0A7J0CFN9"/>
<evidence type="ECO:0000313" key="7">
    <source>
        <dbReference type="Proteomes" id="UP000530403"/>
    </source>
</evidence>
<organism evidence="4 6">
    <name type="scientific">Streptomyces fulvorobeus</name>
    <dbReference type="NCBI Taxonomy" id="284028"/>
    <lineage>
        <taxon>Bacteria</taxon>
        <taxon>Bacillati</taxon>
        <taxon>Actinomycetota</taxon>
        <taxon>Actinomycetes</taxon>
        <taxon>Kitasatosporales</taxon>
        <taxon>Streptomycetaceae</taxon>
        <taxon>Streptomyces</taxon>
    </lineage>
</organism>
<comment type="caution">
    <text evidence="4">The sequence shown here is derived from an EMBL/GenBank/DDBJ whole genome shotgun (WGS) entry which is preliminary data.</text>
</comment>
<dbReference type="InterPro" id="IPR027806">
    <property type="entry name" value="HARBI1_dom"/>
</dbReference>
<dbReference type="EMBL" id="BLWC01000001">
    <property type="protein sequence ID" value="GFN01321.1"/>
    <property type="molecule type" value="Genomic_DNA"/>
</dbReference>
<evidence type="ECO:0000313" key="4">
    <source>
        <dbReference type="EMBL" id="GFN01321.1"/>
    </source>
</evidence>
<sequence>MTNTKERTEDTCPLVYQCRLPLSTRTVNHLADLLRRHLKTIRSRWRILPPGKIAVIVLTVLRHDQHLADMAGGNGVSESTVRRWRDELIGLLATQAPRLDRPLKKIAKQGGELVLIDGTLIRTRRHTGKADRRNYSGKHRTHGLHFLALTDENGRLIWISAARPGRTHDNTAARHDHILTHLRAAGLGALADLGFRGLDNDILDPVIVTGYAASRTHKLTPGEREANRVLAVGRAPVEHGFAHLKNWRTLTKLRTDPARATRLLRALLVLTNLEVNR</sequence>
<keyword evidence="6" id="KW-1185">Reference proteome</keyword>
<reference evidence="4 6" key="1">
    <citation type="submission" date="2020-05" db="EMBL/GenBank/DDBJ databases">
        <title>Whole genome shotgun sequence of Streptomyces fulvorobeus NBRC 15897.</title>
        <authorList>
            <person name="Komaki H."/>
            <person name="Tamura T."/>
        </authorList>
    </citation>
    <scope>NUCLEOTIDE SEQUENCE [LARGE SCALE GENOMIC DNA]</scope>
    <source>
        <strain evidence="4 6">NBRC 15897</strain>
    </source>
</reference>
<dbReference type="Proteomes" id="UP000498980">
    <property type="component" value="Unassembled WGS sequence"/>
</dbReference>
<evidence type="ECO:0000256" key="2">
    <source>
        <dbReference type="ARBA" id="ARBA00022723"/>
    </source>
</evidence>
<evidence type="ECO:0000313" key="5">
    <source>
        <dbReference type="EMBL" id="NYE44760.1"/>
    </source>
</evidence>
<protein>
    <recommendedName>
        <fullName evidence="3">DDE Tnp4 domain-containing protein</fullName>
    </recommendedName>
</protein>
<name>A0A7J0CFN9_9ACTN</name>
<keyword evidence="2" id="KW-0479">Metal-binding</keyword>
<dbReference type="GO" id="GO:0046872">
    <property type="term" value="F:metal ion binding"/>
    <property type="evidence" value="ECO:0007669"/>
    <property type="project" value="UniProtKB-KW"/>
</dbReference>
<gene>
    <name evidence="5" type="ORF">HEB29_005771</name>
    <name evidence="4" type="ORF">Sfulv_61310</name>
</gene>
<evidence type="ECO:0000313" key="6">
    <source>
        <dbReference type="Proteomes" id="UP000498980"/>
    </source>
</evidence>
<reference evidence="5 7" key="2">
    <citation type="submission" date="2020-07" db="EMBL/GenBank/DDBJ databases">
        <title>Sequencing the genomes of 1000 actinobacteria strains.</title>
        <authorList>
            <person name="Klenk H.-P."/>
        </authorList>
    </citation>
    <scope>NUCLEOTIDE SEQUENCE [LARGE SCALE GENOMIC DNA]</scope>
    <source>
        <strain evidence="5 7">DSM 41455</strain>
    </source>
</reference>
<dbReference type="EMBL" id="JACCCF010000001">
    <property type="protein sequence ID" value="NYE44760.1"/>
    <property type="molecule type" value="Genomic_DNA"/>
</dbReference>
<evidence type="ECO:0000256" key="1">
    <source>
        <dbReference type="ARBA" id="ARBA00001968"/>
    </source>
</evidence>
<feature type="domain" description="DDE Tnp4" evidence="3">
    <location>
        <begin position="116"/>
        <end position="272"/>
    </location>
</feature>
<proteinExistence type="predicted"/>
<dbReference type="Pfam" id="PF13359">
    <property type="entry name" value="DDE_Tnp_4"/>
    <property type="match status" value="1"/>
</dbReference>
<comment type="cofactor">
    <cofactor evidence="1">
        <name>a divalent metal cation</name>
        <dbReference type="ChEBI" id="CHEBI:60240"/>
    </cofactor>
</comment>
<dbReference type="Proteomes" id="UP000530403">
    <property type="component" value="Unassembled WGS sequence"/>
</dbReference>
<evidence type="ECO:0000259" key="3">
    <source>
        <dbReference type="Pfam" id="PF13359"/>
    </source>
</evidence>